<dbReference type="PROSITE" id="PS51898">
    <property type="entry name" value="TYR_RECOMBINASE"/>
    <property type="match status" value="1"/>
</dbReference>
<name>A0A8J9YM61_BRALA</name>
<feature type="compositionally biased region" description="Low complexity" evidence="3">
    <location>
        <begin position="37"/>
        <end position="52"/>
    </location>
</feature>
<evidence type="ECO:0000256" key="1">
    <source>
        <dbReference type="ARBA" id="ARBA00023125"/>
    </source>
</evidence>
<keyword evidence="7" id="KW-1185">Reference proteome</keyword>
<dbReference type="GO" id="GO:0006310">
    <property type="term" value="P:DNA recombination"/>
    <property type="evidence" value="ECO:0007669"/>
    <property type="project" value="UniProtKB-KW"/>
</dbReference>
<dbReference type="SUPFAM" id="SSF56349">
    <property type="entry name" value="DNA breaking-rejoining enzymes"/>
    <property type="match status" value="1"/>
</dbReference>
<protein>
    <submittedName>
        <fullName evidence="6">Hypp5737 protein</fullName>
    </submittedName>
</protein>
<dbReference type="PROSITE" id="PS51900">
    <property type="entry name" value="CB"/>
    <property type="match status" value="1"/>
</dbReference>
<dbReference type="AlphaFoldDB" id="A0A8J9YM61"/>
<reference evidence="6" key="1">
    <citation type="submission" date="2022-01" db="EMBL/GenBank/DDBJ databases">
        <authorList>
            <person name="Braso-Vives M."/>
        </authorList>
    </citation>
    <scope>NUCLEOTIDE SEQUENCE</scope>
</reference>
<dbReference type="Gene3D" id="1.10.443.10">
    <property type="entry name" value="Intergrase catalytic core"/>
    <property type="match status" value="1"/>
</dbReference>
<dbReference type="GO" id="GO:0015074">
    <property type="term" value="P:DNA integration"/>
    <property type="evidence" value="ECO:0007669"/>
    <property type="project" value="InterPro"/>
</dbReference>
<dbReference type="InterPro" id="IPR013762">
    <property type="entry name" value="Integrase-like_cat_sf"/>
</dbReference>
<feature type="domain" description="Core-binding (CB)" evidence="5">
    <location>
        <begin position="201"/>
        <end position="288"/>
    </location>
</feature>
<gene>
    <name evidence="6" type="primary">Hypp5737</name>
    <name evidence="6" type="ORF">BLAG_LOCUS3524</name>
</gene>
<evidence type="ECO:0000256" key="2">
    <source>
        <dbReference type="ARBA" id="ARBA00023172"/>
    </source>
</evidence>
<dbReference type="Pfam" id="PF00589">
    <property type="entry name" value="Phage_integrase"/>
    <property type="match status" value="1"/>
</dbReference>
<evidence type="ECO:0000313" key="7">
    <source>
        <dbReference type="Proteomes" id="UP000838412"/>
    </source>
</evidence>
<dbReference type="PANTHER" id="PTHR34605:SF3">
    <property type="entry name" value="P CELL-TYPE AGGLUTINATION PROTEIN MAP4-LIKE-RELATED"/>
    <property type="match status" value="1"/>
</dbReference>
<dbReference type="Proteomes" id="UP000838412">
    <property type="component" value="Chromosome 10"/>
</dbReference>
<dbReference type="OrthoDB" id="415455at2759"/>
<organism evidence="6 7">
    <name type="scientific">Branchiostoma lanceolatum</name>
    <name type="common">Common lancelet</name>
    <name type="synonym">Amphioxus lanceolatum</name>
    <dbReference type="NCBI Taxonomy" id="7740"/>
    <lineage>
        <taxon>Eukaryota</taxon>
        <taxon>Metazoa</taxon>
        <taxon>Chordata</taxon>
        <taxon>Cephalochordata</taxon>
        <taxon>Leptocardii</taxon>
        <taxon>Amphioxiformes</taxon>
        <taxon>Branchiostomatidae</taxon>
        <taxon>Branchiostoma</taxon>
    </lineage>
</organism>
<evidence type="ECO:0000259" key="5">
    <source>
        <dbReference type="PROSITE" id="PS51900"/>
    </source>
</evidence>
<dbReference type="InterPro" id="IPR052925">
    <property type="entry name" value="Phage_Integrase-like_Recomb"/>
</dbReference>
<sequence length="507" mass="54225">MPSIRKSSRLAGGSRRASDNPPAPTPGNSGTPASADSVTPAADSATPPADVVPRPPPKPRATLKSLQKQLDDLQKVTSRLLDNTGPPADLIGELPSRVPTTTPSGSGPDTRPVISVSSPVSSPNTHVATQSSGMQPSSTSSVLPIYTASNPTGLRPPFMPPLGLNPQTAGLGSTLTSSILDQDVSPSLPPHGRTPNLHTPPSLAEHLNRAANNLIAQSLAPSTINAYRLAWHHLQKFSYCVYGRDITTPPISETMLGHFLSYLHLEGYAPSSIASMLSAITFVHKLQNLPDPASSFAIHKLMHSIKKHHVPDGRLPITPPILKTLIGALTRICTSEYEQSLYKAMFSFMFYSLARISEVAVTSTSQHTLSLADISSILDVNGKVTSLVVNFKTFKHSNNTAHSSLSILAQPETLDCPVSNLLSYLQLRGGQPGFLFLSRNGNAISCDAFSKILKACAEQSQLDPRKFTSHSFRIGAATTAALQGVSDSTLRRLGRWSSEAFKKYIRV</sequence>
<dbReference type="Gene3D" id="1.10.150.130">
    <property type="match status" value="1"/>
</dbReference>
<evidence type="ECO:0000256" key="3">
    <source>
        <dbReference type="SAM" id="MobiDB-lite"/>
    </source>
</evidence>
<dbReference type="InterPro" id="IPR011010">
    <property type="entry name" value="DNA_brk_join_enz"/>
</dbReference>
<evidence type="ECO:0000259" key="4">
    <source>
        <dbReference type="PROSITE" id="PS51898"/>
    </source>
</evidence>
<dbReference type="EMBL" id="OV696695">
    <property type="protein sequence ID" value="CAH1239160.1"/>
    <property type="molecule type" value="Genomic_DNA"/>
</dbReference>
<keyword evidence="2" id="KW-0233">DNA recombination</keyword>
<dbReference type="InterPro" id="IPR010998">
    <property type="entry name" value="Integrase_recombinase_N"/>
</dbReference>
<dbReference type="InterPro" id="IPR044068">
    <property type="entry name" value="CB"/>
</dbReference>
<dbReference type="SUPFAM" id="SSF47823">
    <property type="entry name" value="lambda integrase-like, N-terminal domain"/>
    <property type="match status" value="1"/>
</dbReference>
<feature type="region of interest" description="Disordered" evidence="3">
    <location>
        <begin position="1"/>
        <end position="156"/>
    </location>
</feature>
<feature type="domain" description="Tyr recombinase" evidence="4">
    <location>
        <begin position="316"/>
        <end position="507"/>
    </location>
</feature>
<evidence type="ECO:0000313" key="6">
    <source>
        <dbReference type="EMBL" id="CAH1239160.1"/>
    </source>
</evidence>
<proteinExistence type="predicted"/>
<feature type="compositionally biased region" description="Low complexity" evidence="3">
    <location>
        <begin position="95"/>
        <end position="141"/>
    </location>
</feature>
<dbReference type="PANTHER" id="PTHR34605">
    <property type="entry name" value="PHAGE_INTEGRASE DOMAIN-CONTAINING PROTEIN"/>
    <property type="match status" value="1"/>
</dbReference>
<dbReference type="GO" id="GO:0003677">
    <property type="term" value="F:DNA binding"/>
    <property type="evidence" value="ECO:0007669"/>
    <property type="project" value="UniProtKB-KW"/>
</dbReference>
<accession>A0A8J9YM61</accession>
<feature type="compositionally biased region" description="Polar residues" evidence="3">
    <location>
        <begin position="26"/>
        <end position="36"/>
    </location>
</feature>
<keyword evidence="1" id="KW-0238">DNA-binding</keyword>
<dbReference type="InterPro" id="IPR002104">
    <property type="entry name" value="Integrase_catalytic"/>
</dbReference>